<keyword evidence="3" id="KW-1185">Reference proteome</keyword>
<organism evidence="2 3">
    <name type="scientific">Datura stramonium</name>
    <name type="common">Jimsonweed</name>
    <name type="synonym">Common thornapple</name>
    <dbReference type="NCBI Taxonomy" id="4076"/>
    <lineage>
        <taxon>Eukaryota</taxon>
        <taxon>Viridiplantae</taxon>
        <taxon>Streptophyta</taxon>
        <taxon>Embryophyta</taxon>
        <taxon>Tracheophyta</taxon>
        <taxon>Spermatophyta</taxon>
        <taxon>Magnoliopsida</taxon>
        <taxon>eudicotyledons</taxon>
        <taxon>Gunneridae</taxon>
        <taxon>Pentapetalae</taxon>
        <taxon>asterids</taxon>
        <taxon>lamiids</taxon>
        <taxon>Solanales</taxon>
        <taxon>Solanaceae</taxon>
        <taxon>Solanoideae</taxon>
        <taxon>Datureae</taxon>
        <taxon>Datura</taxon>
    </lineage>
</organism>
<sequence>MCSSDSEKLGSFEDSLRHLPPRSNAGHAKASLKDIRSCPHAPAGGVRGHRTVALKEAREGSFLGGFSGEGSPEVVGGGDVKKRRKGSKGSEVSVIRRTTGGFV</sequence>
<dbReference type="EMBL" id="JACEIK010001912">
    <property type="protein sequence ID" value="MCD7473054.1"/>
    <property type="molecule type" value="Genomic_DNA"/>
</dbReference>
<gene>
    <name evidence="2" type="ORF">HAX54_014636</name>
</gene>
<reference evidence="2 3" key="1">
    <citation type="journal article" date="2021" name="BMC Genomics">
        <title>Datura genome reveals duplications of psychoactive alkaloid biosynthetic genes and high mutation rate following tissue culture.</title>
        <authorList>
            <person name="Rajewski A."/>
            <person name="Carter-House D."/>
            <person name="Stajich J."/>
            <person name="Litt A."/>
        </authorList>
    </citation>
    <scope>NUCLEOTIDE SEQUENCE [LARGE SCALE GENOMIC DNA]</scope>
    <source>
        <strain evidence="2">AR-01</strain>
    </source>
</reference>
<evidence type="ECO:0000313" key="2">
    <source>
        <dbReference type="EMBL" id="MCD7473054.1"/>
    </source>
</evidence>
<feature type="region of interest" description="Disordered" evidence="1">
    <location>
        <begin position="1"/>
        <end position="48"/>
    </location>
</feature>
<proteinExistence type="predicted"/>
<evidence type="ECO:0000313" key="3">
    <source>
        <dbReference type="Proteomes" id="UP000823775"/>
    </source>
</evidence>
<feature type="region of interest" description="Disordered" evidence="1">
    <location>
        <begin position="62"/>
        <end position="103"/>
    </location>
</feature>
<protein>
    <submittedName>
        <fullName evidence="2">Uncharacterized protein</fullName>
    </submittedName>
</protein>
<evidence type="ECO:0000256" key="1">
    <source>
        <dbReference type="SAM" id="MobiDB-lite"/>
    </source>
</evidence>
<feature type="compositionally biased region" description="Basic and acidic residues" evidence="1">
    <location>
        <begin position="1"/>
        <end position="17"/>
    </location>
</feature>
<dbReference type="Proteomes" id="UP000823775">
    <property type="component" value="Unassembled WGS sequence"/>
</dbReference>
<name>A0ABS8TND5_DATST</name>
<comment type="caution">
    <text evidence="2">The sequence shown here is derived from an EMBL/GenBank/DDBJ whole genome shotgun (WGS) entry which is preliminary data.</text>
</comment>
<accession>A0ABS8TND5</accession>